<accession>A0A496PKY0</accession>
<dbReference type="PANTHER" id="PTHR43798:SF33">
    <property type="entry name" value="HYDROLASE, PUTATIVE (AFU_ORTHOLOGUE AFUA_2G14860)-RELATED"/>
    <property type="match status" value="1"/>
</dbReference>
<organism evidence="2 3">
    <name type="scientific">Galactobacter caseinivorans</name>
    <dbReference type="NCBI Taxonomy" id="2676123"/>
    <lineage>
        <taxon>Bacteria</taxon>
        <taxon>Bacillati</taxon>
        <taxon>Actinomycetota</taxon>
        <taxon>Actinomycetes</taxon>
        <taxon>Micrococcales</taxon>
        <taxon>Micrococcaceae</taxon>
        <taxon>Galactobacter</taxon>
    </lineage>
</organism>
<dbReference type="GO" id="GO:0016020">
    <property type="term" value="C:membrane"/>
    <property type="evidence" value="ECO:0007669"/>
    <property type="project" value="TreeGrafter"/>
</dbReference>
<dbReference type="Proteomes" id="UP000273119">
    <property type="component" value="Unassembled WGS sequence"/>
</dbReference>
<dbReference type="AlphaFoldDB" id="A0A496PKY0"/>
<feature type="domain" description="AB hydrolase-1" evidence="1">
    <location>
        <begin position="41"/>
        <end position="282"/>
    </location>
</feature>
<dbReference type="PANTHER" id="PTHR43798">
    <property type="entry name" value="MONOACYLGLYCEROL LIPASE"/>
    <property type="match status" value="1"/>
</dbReference>
<dbReference type="PRINTS" id="PR00111">
    <property type="entry name" value="ABHYDROLASE"/>
</dbReference>
<keyword evidence="2" id="KW-0378">Hydrolase</keyword>
<evidence type="ECO:0000313" key="3">
    <source>
        <dbReference type="Proteomes" id="UP000273119"/>
    </source>
</evidence>
<protein>
    <submittedName>
        <fullName evidence="2">Alpha/beta hydrolase</fullName>
    </submittedName>
</protein>
<gene>
    <name evidence="2" type="ORF">DWQ67_05165</name>
</gene>
<keyword evidence="3" id="KW-1185">Reference proteome</keyword>
<dbReference type="InterPro" id="IPR050266">
    <property type="entry name" value="AB_hydrolase_sf"/>
</dbReference>
<sequence length="298" mass="31751">MSIPFDTALIDDREALTLSVRAGGSTVRTWAYPARNTPRGVILMIHGFRGDHHGLRRLVNALPDYLVIAPDLPGFGATGPFTTAAHDAPGYGAVIDALRTELELPASTVLLGHSFGSIVTSHYAAAHPEAFSRLILVNPICEPALESSQALATRAAQAYYGGAAALPLAAGEALLRARVVVDVTTAAMLTSRDPVTRRYVRDQHRAYFAGFSDPDTLLESYRSSITHTVRDVAGRLTMPSLLIAGETDPLGSVAGQERLAALMPDAALVMIPRVGHLIHYETPQTAADAIEAFLARVP</sequence>
<comment type="caution">
    <text evidence="2">The sequence shown here is derived from an EMBL/GenBank/DDBJ whole genome shotgun (WGS) entry which is preliminary data.</text>
</comment>
<dbReference type="Pfam" id="PF00561">
    <property type="entry name" value="Abhydrolase_1"/>
    <property type="match status" value="1"/>
</dbReference>
<dbReference type="SUPFAM" id="SSF53474">
    <property type="entry name" value="alpha/beta-Hydrolases"/>
    <property type="match status" value="1"/>
</dbReference>
<dbReference type="RefSeq" id="WP_121484514.1">
    <property type="nucleotide sequence ID" value="NZ_QQXL01000002.1"/>
</dbReference>
<dbReference type="InterPro" id="IPR029058">
    <property type="entry name" value="AB_hydrolase_fold"/>
</dbReference>
<proteinExistence type="predicted"/>
<evidence type="ECO:0000313" key="2">
    <source>
        <dbReference type="EMBL" id="RKW71179.1"/>
    </source>
</evidence>
<dbReference type="InterPro" id="IPR000073">
    <property type="entry name" value="AB_hydrolase_1"/>
</dbReference>
<name>A0A496PKY0_9MICC</name>
<dbReference type="EMBL" id="QQXL01000002">
    <property type="protein sequence ID" value="RKW71179.1"/>
    <property type="molecule type" value="Genomic_DNA"/>
</dbReference>
<dbReference type="Gene3D" id="3.40.50.1820">
    <property type="entry name" value="alpha/beta hydrolase"/>
    <property type="match status" value="1"/>
</dbReference>
<evidence type="ECO:0000259" key="1">
    <source>
        <dbReference type="Pfam" id="PF00561"/>
    </source>
</evidence>
<dbReference type="GO" id="GO:0016787">
    <property type="term" value="F:hydrolase activity"/>
    <property type="evidence" value="ECO:0007669"/>
    <property type="project" value="UniProtKB-KW"/>
</dbReference>
<reference evidence="2 3" key="1">
    <citation type="submission" date="2018-07" db="EMBL/GenBank/DDBJ databases">
        <title>Arthrobacter sp. nov., isolated from raw cow's milk with high bacterial count.</title>
        <authorList>
            <person name="Hahne J."/>
            <person name="Isele D."/>
            <person name="Lipski A."/>
        </authorList>
    </citation>
    <scope>NUCLEOTIDE SEQUENCE [LARGE SCALE GENOMIC DNA]</scope>
    <source>
        <strain evidence="2 3">JZ R-183</strain>
    </source>
</reference>